<reference evidence="1 2" key="1">
    <citation type="journal article" date="2015" name="Genome Biol. Evol.">
        <title>Phylogenomic analyses indicate that early fungi evolved digesting cell walls of algal ancestors of land plants.</title>
        <authorList>
            <person name="Chang Y."/>
            <person name="Wang S."/>
            <person name="Sekimoto S."/>
            <person name="Aerts A.L."/>
            <person name="Choi C."/>
            <person name="Clum A."/>
            <person name="LaButti K.M."/>
            <person name="Lindquist E.A."/>
            <person name="Yee Ngan C."/>
            <person name="Ohm R.A."/>
            <person name="Salamov A.A."/>
            <person name="Grigoriev I.V."/>
            <person name="Spatafora J.W."/>
            <person name="Berbee M.L."/>
        </authorList>
    </citation>
    <scope>NUCLEOTIDE SEQUENCE [LARGE SCALE GENOMIC DNA]</scope>
    <source>
        <strain evidence="1 2">NRRL 28638</strain>
    </source>
</reference>
<keyword evidence="2" id="KW-1185">Reference proteome</keyword>
<name>A0A137NS46_CONC2</name>
<organism evidence="1 2">
    <name type="scientific">Conidiobolus coronatus (strain ATCC 28846 / CBS 209.66 / NRRL 28638)</name>
    <name type="common">Delacroixia coronata</name>
    <dbReference type="NCBI Taxonomy" id="796925"/>
    <lineage>
        <taxon>Eukaryota</taxon>
        <taxon>Fungi</taxon>
        <taxon>Fungi incertae sedis</taxon>
        <taxon>Zoopagomycota</taxon>
        <taxon>Entomophthoromycotina</taxon>
        <taxon>Entomophthoromycetes</taxon>
        <taxon>Entomophthorales</taxon>
        <taxon>Ancylistaceae</taxon>
        <taxon>Conidiobolus</taxon>
    </lineage>
</organism>
<gene>
    <name evidence="1" type="ORF">CONCODRAFT_12872</name>
</gene>
<accession>A0A137NS46</accession>
<evidence type="ECO:0000313" key="2">
    <source>
        <dbReference type="Proteomes" id="UP000070444"/>
    </source>
</evidence>
<sequence>MTTETEAYPVKATTISIPNGEYSVKPTATEAYPVKTTTEAYPVKATTTEVYPVKVTTSGPYGYPVATTIVGKIEQPNVVVEPTYVTKPTSQVKKCKSKQH</sequence>
<dbReference type="Proteomes" id="UP000070444">
    <property type="component" value="Unassembled WGS sequence"/>
</dbReference>
<dbReference type="EMBL" id="KQ964866">
    <property type="protein sequence ID" value="KXN65512.1"/>
    <property type="molecule type" value="Genomic_DNA"/>
</dbReference>
<proteinExistence type="predicted"/>
<evidence type="ECO:0000313" key="1">
    <source>
        <dbReference type="EMBL" id="KXN65512.1"/>
    </source>
</evidence>
<protein>
    <submittedName>
        <fullName evidence="1">Uncharacterized protein</fullName>
    </submittedName>
</protein>
<dbReference type="AlphaFoldDB" id="A0A137NS46"/>